<protein>
    <recommendedName>
        <fullName evidence="1">Retrotransposon gag domain-containing protein</fullName>
    </recommendedName>
</protein>
<comment type="caution">
    <text evidence="2">The sequence shown here is derived from an EMBL/GenBank/DDBJ whole genome shotgun (WGS) entry which is preliminary data.</text>
</comment>
<feature type="domain" description="Retrotransposon gag" evidence="1">
    <location>
        <begin position="128"/>
        <end position="172"/>
    </location>
</feature>
<dbReference type="Proteomes" id="UP000245207">
    <property type="component" value="Unassembled WGS sequence"/>
</dbReference>
<organism evidence="2 3">
    <name type="scientific">Artemisia annua</name>
    <name type="common">Sweet wormwood</name>
    <dbReference type="NCBI Taxonomy" id="35608"/>
    <lineage>
        <taxon>Eukaryota</taxon>
        <taxon>Viridiplantae</taxon>
        <taxon>Streptophyta</taxon>
        <taxon>Embryophyta</taxon>
        <taxon>Tracheophyta</taxon>
        <taxon>Spermatophyta</taxon>
        <taxon>Magnoliopsida</taxon>
        <taxon>eudicotyledons</taxon>
        <taxon>Gunneridae</taxon>
        <taxon>Pentapetalae</taxon>
        <taxon>asterids</taxon>
        <taxon>campanulids</taxon>
        <taxon>Asterales</taxon>
        <taxon>Asteraceae</taxon>
        <taxon>Asteroideae</taxon>
        <taxon>Anthemideae</taxon>
        <taxon>Artemisiinae</taxon>
        <taxon>Artemisia</taxon>
    </lineage>
</organism>
<dbReference type="Pfam" id="PF03732">
    <property type="entry name" value="Retrotrans_gag"/>
    <property type="match status" value="1"/>
</dbReference>
<sequence length="484" mass="55847">MVVGPTSASGNDVGTGENDRLARWSRVGVPSAIPGNLSALFTCSRIVRPVLEENIKFEFWELCLDELKRYRFAGEDNEEAHEHISRVSEIIDLFQAPKVSRDDVMMMAFPFSLKGKALTWILQQLEGIRKFQQDQGETLFSAWERFEDLLFKCPEHKLNKHEQLQIFYNGLNIETRRILDFKEPIPKMTAAKGLEKIDEIARHSSTWHVKQEPISYKPDELYSILKNLEKVESDMNSLTVEVNMVQHSFSDPINGRVTDLEKIIKKFIRNSYRNQRENQETIWGIKMEYDGVLKSHASAIRKLEAQVGNLAKTIKDRSAGELPSTTETNPRDLAHAITTRSGLNYKETAYSIMTDNEKATSSNDLDKSTPVTVEIRPKPHVPPVPFPGRMRKQKEQEHFQCFFERVRNLSINIPLVEALEQMPKYARFMKDLLTRRREGSSSRRSMKYATFTDDDIKDFDEMDSIVDDFLQESLPQEQLHSILS</sequence>
<dbReference type="PANTHER" id="PTHR33223">
    <property type="entry name" value="CCHC-TYPE DOMAIN-CONTAINING PROTEIN"/>
    <property type="match status" value="1"/>
</dbReference>
<evidence type="ECO:0000313" key="3">
    <source>
        <dbReference type="Proteomes" id="UP000245207"/>
    </source>
</evidence>
<gene>
    <name evidence="2" type="ORF">CTI12_AA624320</name>
</gene>
<dbReference type="EMBL" id="PKPP01024824">
    <property type="protein sequence ID" value="PWA33889.1"/>
    <property type="molecule type" value="Genomic_DNA"/>
</dbReference>
<name>A0A2U1KAV5_ARTAN</name>
<dbReference type="OrthoDB" id="1305902at2759"/>
<evidence type="ECO:0000313" key="2">
    <source>
        <dbReference type="EMBL" id="PWA33889.1"/>
    </source>
</evidence>
<accession>A0A2U1KAV5</accession>
<reference evidence="2 3" key="1">
    <citation type="journal article" date="2018" name="Mol. Plant">
        <title>The genome of Artemisia annua provides insight into the evolution of Asteraceae family and artemisinin biosynthesis.</title>
        <authorList>
            <person name="Shen Q."/>
            <person name="Zhang L."/>
            <person name="Liao Z."/>
            <person name="Wang S."/>
            <person name="Yan T."/>
            <person name="Shi P."/>
            <person name="Liu M."/>
            <person name="Fu X."/>
            <person name="Pan Q."/>
            <person name="Wang Y."/>
            <person name="Lv Z."/>
            <person name="Lu X."/>
            <person name="Zhang F."/>
            <person name="Jiang W."/>
            <person name="Ma Y."/>
            <person name="Chen M."/>
            <person name="Hao X."/>
            <person name="Li L."/>
            <person name="Tang Y."/>
            <person name="Lv G."/>
            <person name="Zhou Y."/>
            <person name="Sun X."/>
            <person name="Brodelius P.E."/>
            <person name="Rose J.K.C."/>
            <person name="Tang K."/>
        </authorList>
    </citation>
    <scope>NUCLEOTIDE SEQUENCE [LARGE SCALE GENOMIC DNA]</scope>
    <source>
        <strain evidence="3">cv. Huhao1</strain>
        <tissue evidence="2">Leaf</tissue>
    </source>
</reference>
<proteinExistence type="predicted"/>
<dbReference type="AlphaFoldDB" id="A0A2U1KAV5"/>
<evidence type="ECO:0000259" key="1">
    <source>
        <dbReference type="Pfam" id="PF03732"/>
    </source>
</evidence>
<dbReference type="PANTHER" id="PTHR33223:SF11">
    <property type="entry name" value="ELEMENT PROTEIN, PUTATIVE-RELATED"/>
    <property type="match status" value="1"/>
</dbReference>
<keyword evidence="3" id="KW-1185">Reference proteome</keyword>
<dbReference type="InterPro" id="IPR005162">
    <property type="entry name" value="Retrotrans_gag_dom"/>
</dbReference>